<feature type="compositionally biased region" description="Basic and acidic residues" evidence="1">
    <location>
        <begin position="16"/>
        <end position="25"/>
    </location>
</feature>
<feature type="compositionally biased region" description="Acidic residues" evidence="1">
    <location>
        <begin position="219"/>
        <end position="229"/>
    </location>
</feature>
<feature type="region of interest" description="Disordered" evidence="1">
    <location>
        <begin position="432"/>
        <end position="467"/>
    </location>
</feature>
<gene>
    <name evidence="2" type="ORF">PCON_03353</name>
</gene>
<evidence type="ECO:0000256" key="1">
    <source>
        <dbReference type="SAM" id="MobiDB-lite"/>
    </source>
</evidence>
<name>U4LIP2_PYROM</name>
<accession>U4LIP2</accession>
<feature type="compositionally biased region" description="Acidic residues" evidence="1">
    <location>
        <begin position="432"/>
        <end position="444"/>
    </location>
</feature>
<evidence type="ECO:0000313" key="2">
    <source>
        <dbReference type="EMBL" id="CCX16654.1"/>
    </source>
</evidence>
<feature type="region of interest" description="Disordered" evidence="1">
    <location>
        <begin position="534"/>
        <end position="590"/>
    </location>
</feature>
<sequence>MEYNHAFLYGVPQGQERPKTRDRRPSLRMRTSFFGGGKRRSWDSDESFDNSSPTRTPIEELEPENISHNRRRGLKKMSSKSSLSSVASFSTNSEGSTEKKSKARLWQEAIFRSKPSNQQPRSTPPIVQVSPAKPKDISGPFNFTHLHTTHQEDASKLRTDGIPQDLGQEWNRALHRESQSRPSTARTYLSTHWRSDSMDNYRSRSNSARSLVHIEPIAEDESPQEESENNDGHLAVPVSAPPRRKSLPRNRLHVPTHSPSPSLHVPSETEEEPTQQRSSEDSVYSQPHAVTTPDNTCYGQKSAGVVKFHSPQNSIENILRTPLRAEIENIPIIRETQSTPEVTEAPDAGFRHQLLLTVRTSRPLSQISQLSDTLNGNFQVPASPTAVTKRASMRAKRISKNRFSALLKLQGTGVIDSWEEDIDWVYENEEEAFDFSSSDDEEPESTIPDRSPSPTEAAEPESRPVSPMLELETSVFEIQPKFELLGIPEDIEAEEEEEEEAVEEKKEPEMLNEKRITGIFEDRLLLPPSPRYAPSSFGFSNSRRAQAPRDRDSGFESGNESLLMRAGNNAVRHRSISSSPALPNLKPPPRRSYREELCRVARQLDDHIASLNRDFYPPGSPVAPTPKPILSPLATSPVNSPSMSPTSRSPTSRSPVSRSPASNFALSPVDSPSPVVPVITTSITETIKTFTGNRPRADSQATCVTLCSDTDTITPIETNEAITPSNSAHNSVHFIKTRAMSVTGAGFAVEGRLDKGLSFPAASIPGVVELAPDMAHMGPNEPEFVHYI</sequence>
<evidence type="ECO:0000313" key="3">
    <source>
        <dbReference type="Proteomes" id="UP000018144"/>
    </source>
</evidence>
<dbReference type="AlphaFoldDB" id="U4LIP2"/>
<feature type="compositionally biased region" description="Basic residues" evidence="1">
    <location>
        <begin position="68"/>
        <end position="78"/>
    </location>
</feature>
<feature type="region of interest" description="Disordered" evidence="1">
    <location>
        <begin position="611"/>
        <end position="670"/>
    </location>
</feature>
<dbReference type="Proteomes" id="UP000018144">
    <property type="component" value="Unassembled WGS sequence"/>
</dbReference>
<organism evidence="2 3">
    <name type="scientific">Pyronema omphalodes (strain CBS 100304)</name>
    <name type="common">Pyronema confluens</name>
    <dbReference type="NCBI Taxonomy" id="1076935"/>
    <lineage>
        <taxon>Eukaryota</taxon>
        <taxon>Fungi</taxon>
        <taxon>Dikarya</taxon>
        <taxon>Ascomycota</taxon>
        <taxon>Pezizomycotina</taxon>
        <taxon>Pezizomycetes</taxon>
        <taxon>Pezizales</taxon>
        <taxon>Pyronemataceae</taxon>
        <taxon>Pyronema</taxon>
    </lineage>
</organism>
<feature type="compositionally biased region" description="Polar residues" evidence="1">
    <location>
        <begin position="275"/>
        <end position="297"/>
    </location>
</feature>
<feature type="compositionally biased region" description="Low complexity" evidence="1">
    <location>
        <begin position="79"/>
        <end position="93"/>
    </location>
</feature>
<feature type="region of interest" description="Disordered" evidence="1">
    <location>
        <begin position="1"/>
        <end position="133"/>
    </location>
</feature>
<proteinExistence type="predicted"/>
<dbReference type="STRING" id="1076935.U4LIP2"/>
<dbReference type="OrthoDB" id="24581at2759"/>
<feature type="compositionally biased region" description="Low complexity" evidence="1">
    <location>
        <begin position="640"/>
        <end position="670"/>
    </location>
</feature>
<feature type="compositionally biased region" description="Pro residues" evidence="1">
    <location>
        <begin position="618"/>
        <end position="629"/>
    </location>
</feature>
<feature type="compositionally biased region" description="Basic residues" evidence="1">
    <location>
        <begin position="242"/>
        <end position="254"/>
    </location>
</feature>
<keyword evidence="3" id="KW-1185">Reference proteome</keyword>
<feature type="region of interest" description="Disordered" evidence="1">
    <location>
        <begin position="219"/>
        <end position="297"/>
    </location>
</feature>
<reference evidence="2 3" key="1">
    <citation type="journal article" date="2013" name="PLoS Genet.">
        <title>The genome and development-dependent transcriptomes of Pyronema confluens: a window into fungal evolution.</title>
        <authorList>
            <person name="Traeger S."/>
            <person name="Altegoer F."/>
            <person name="Freitag M."/>
            <person name="Gabaldon T."/>
            <person name="Kempken F."/>
            <person name="Kumar A."/>
            <person name="Marcet-Houben M."/>
            <person name="Poggeler S."/>
            <person name="Stajich J.E."/>
            <person name="Nowrousian M."/>
        </authorList>
    </citation>
    <scope>NUCLEOTIDE SEQUENCE [LARGE SCALE GENOMIC DNA]</scope>
    <source>
        <strain evidence="3">CBS 100304</strain>
        <tissue evidence="2">Vegetative mycelium</tissue>
    </source>
</reference>
<protein>
    <submittedName>
        <fullName evidence="2">Uncharacterized protein</fullName>
    </submittedName>
</protein>
<dbReference type="EMBL" id="HF936492">
    <property type="protein sequence ID" value="CCX16654.1"/>
    <property type="molecule type" value="Genomic_DNA"/>
</dbReference>